<dbReference type="InterPro" id="IPR011009">
    <property type="entry name" value="Kinase-like_dom_sf"/>
</dbReference>
<dbReference type="InterPro" id="IPR003599">
    <property type="entry name" value="Ig_sub"/>
</dbReference>
<dbReference type="PROSITE" id="PS00107">
    <property type="entry name" value="PROTEIN_KINASE_ATP"/>
    <property type="match status" value="1"/>
</dbReference>
<evidence type="ECO:0000256" key="14">
    <source>
        <dbReference type="ARBA" id="ARBA00023170"/>
    </source>
</evidence>
<dbReference type="Pfam" id="PF07679">
    <property type="entry name" value="I-set"/>
    <property type="match status" value="2"/>
</dbReference>
<comment type="catalytic activity">
    <reaction evidence="17 18">
        <text>L-tyrosyl-[protein] + ATP = O-phospho-L-tyrosyl-[protein] + ADP + H(+)</text>
        <dbReference type="Rhea" id="RHEA:10596"/>
        <dbReference type="Rhea" id="RHEA-COMP:10136"/>
        <dbReference type="Rhea" id="RHEA-COMP:20101"/>
        <dbReference type="ChEBI" id="CHEBI:15378"/>
        <dbReference type="ChEBI" id="CHEBI:30616"/>
        <dbReference type="ChEBI" id="CHEBI:46858"/>
        <dbReference type="ChEBI" id="CHEBI:61978"/>
        <dbReference type="ChEBI" id="CHEBI:456216"/>
        <dbReference type="EC" id="2.7.10.1"/>
    </reaction>
</comment>
<dbReference type="FunFam" id="2.60.40.10:FF:000423">
    <property type="entry name" value="Fibroblast growth factor receptor"/>
    <property type="match status" value="1"/>
</dbReference>
<dbReference type="GO" id="GO:0005007">
    <property type="term" value="F:fibroblast growth factor receptor activity"/>
    <property type="evidence" value="ECO:0007669"/>
    <property type="project" value="InterPro"/>
</dbReference>
<evidence type="ECO:0000256" key="12">
    <source>
        <dbReference type="ARBA" id="ARBA00023137"/>
    </source>
</evidence>
<evidence type="ECO:0000256" key="15">
    <source>
        <dbReference type="ARBA" id="ARBA00023180"/>
    </source>
</evidence>
<dbReference type="PROSITE" id="PS50835">
    <property type="entry name" value="IG_LIKE"/>
    <property type="match status" value="4"/>
</dbReference>
<comment type="subcellular location">
    <subcellularLocation>
        <location evidence="1">Cell membrane</location>
        <topology evidence="1">Single-pass type I membrane protein</topology>
    </subcellularLocation>
</comment>
<evidence type="ECO:0000313" key="26">
    <source>
        <dbReference type="EMBL" id="KAA8586518.1"/>
    </source>
</evidence>
<evidence type="ECO:0000256" key="17">
    <source>
        <dbReference type="ARBA" id="ARBA00051243"/>
    </source>
</evidence>
<organism evidence="26 27">
    <name type="scientific">Etheostoma spectabile</name>
    <name type="common">orangethroat darter</name>
    <dbReference type="NCBI Taxonomy" id="54343"/>
    <lineage>
        <taxon>Eukaryota</taxon>
        <taxon>Metazoa</taxon>
        <taxon>Chordata</taxon>
        <taxon>Craniata</taxon>
        <taxon>Vertebrata</taxon>
        <taxon>Euteleostomi</taxon>
        <taxon>Actinopterygii</taxon>
        <taxon>Neopterygii</taxon>
        <taxon>Teleostei</taxon>
        <taxon>Neoteleostei</taxon>
        <taxon>Acanthomorphata</taxon>
        <taxon>Eupercaria</taxon>
        <taxon>Perciformes</taxon>
        <taxon>Percoidei</taxon>
        <taxon>Percidae</taxon>
        <taxon>Etheostomatinae</taxon>
        <taxon>Etheostoma</taxon>
    </lineage>
</organism>
<keyword evidence="3 18" id="KW-0808">Transferase</keyword>
<evidence type="ECO:0000259" key="24">
    <source>
        <dbReference type="PROSITE" id="PS50011"/>
    </source>
</evidence>
<feature type="disulfide bond" evidence="20">
    <location>
        <begin position="180"/>
        <end position="227"/>
    </location>
</feature>
<evidence type="ECO:0000256" key="10">
    <source>
        <dbReference type="ARBA" id="ARBA00022989"/>
    </source>
</evidence>
<dbReference type="InterPro" id="IPR013098">
    <property type="entry name" value="Ig_I-set"/>
</dbReference>
<keyword evidence="11 18" id="KW-0472">Membrane</keyword>
<dbReference type="PANTHER" id="PTHR19890:SF10">
    <property type="entry name" value="FIBROBLAST GROWTH FACTOR RECEPTOR-LIKE 1"/>
    <property type="match status" value="1"/>
</dbReference>
<dbReference type="Gene3D" id="3.30.200.20">
    <property type="entry name" value="Phosphorylase Kinase, domain 1"/>
    <property type="match status" value="1"/>
</dbReference>
<feature type="domain" description="Ig-like" evidence="25">
    <location>
        <begin position="373"/>
        <end position="473"/>
    </location>
</feature>
<evidence type="ECO:0000256" key="2">
    <source>
        <dbReference type="ARBA" id="ARBA00022553"/>
    </source>
</evidence>
<evidence type="ECO:0000256" key="20">
    <source>
        <dbReference type="PIRSR" id="PIRSR000628-3"/>
    </source>
</evidence>
<protein>
    <recommendedName>
        <fullName evidence="18">Fibroblast growth factor receptor</fullName>
        <ecNumber evidence="18">2.7.10.1</ecNumber>
    </recommendedName>
</protein>
<proteinExistence type="inferred from homology"/>
<evidence type="ECO:0000256" key="13">
    <source>
        <dbReference type="ARBA" id="ARBA00023157"/>
    </source>
</evidence>
<evidence type="ECO:0000256" key="1">
    <source>
        <dbReference type="ARBA" id="ARBA00004251"/>
    </source>
</evidence>
<evidence type="ECO:0000259" key="25">
    <source>
        <dbReference type="PROSITE" id="PS50835"/>
    </source>
</evidence>
<keyword evidence="16" id="KW-0393">Immunoglobulin domain</keyword>
<name>A0A5J5CVP5_9PERO</name>
<evidence type="ECO:0000256" key="7">
    <source>
        <dbReference type="ARBA" id="ARBA00022741"/>
    </source>
</evidence>
<dbReference type="Pfam" id="PF07714">
    <property type="entry name" value="PK_Tyr_Ser-Thr"/>
    <property type="match status" value="1"/>
</dbReference>
<dbReference type="InterPro" id="IPR016248">
    <property type="entry name" value="FGF_rcpt_fam"/>
</dbReference>
<dbReference type="SMART" id="SM00408">
    <property type="entry name" value="IGc2"/>
    <property type="match status" value="4"/>
</dbReference>
<keyword evidence="8 18" id="KW-0418">Kinase</keyword>
<feature type="transmembrane region" description="Helical" evidence="22">
    <location>
        <begin position="494"/>
        <end position="514"/>
    </location>
</feature>
<evidence type="ECO:0000256" key="18">
    <source>
        <dbReference type="PIRNR" id="PIRNR000628"/>
    </source>
</evidence>
<accession>A0A5J5CVP5</accession>
<dbReference type="FunFam" id="2.60.40.10:FF:000020">
    <property type="entry name" value="Fibroblast growth factor receptor"/>
    <property type="match status" value="2"/>
</dbReference>
<feature type="disulfide bond" evidence="20">
    <location>
        <begin position="296"/>
        <end position="348"/>
    </location>
</feature>
<dbReference type="InterPro" id="IPR052615">
    <property type="entry name" value="FGFRL"/>
</dbReference>
<dbReference type="SUPFAM" id="SSF48726">
    <property type="entry name" value="Immunoglobulin"/>
    <property type="match status" value="4"/>
</dbReference>
<keyword evidence="5 23" id="KW-0732">Signal</keyword>
<evidence type="ECO:0000256" key="3">
    <source>
        <dbReference type="ARBA" id="ARBA00022679"/>
    </source>
</evidence>
<dbReference type="PANTHER" id="PTHR19890">
    <property type="entry name" value="FIBROBLAST GROWTH FACTOR RECEPTOR"/>
    <property type="match status" value="1"/>
</dbReference>
<evidence type="ECO:0000256" key="23">
    <source>
        <dbReference type="SAM" id="SignalP"/>
    </source>
</evidence>
<evidence type="ECO:0000256" key="9">
    <source>
        <dbReference type="ARBA" id="ARBA00022840"/>
    </source>
</evidence>
<dbReference type="FunFam" id="3.30.200.20:FF:000011">
    <property type="entry name" value="Fibroblast growth factor receptor"/>
    <property type="match status" value="1"/>
</dbReference>
<keyword evidence="15" id="KW-0325">Glycoprotein</keyword>
<dbReference type="CDD" id="cd05857">
    <property type="entry name" value="IgI_2_FGFR"/>
    <property type="match status" value="1"/>
</dbReference>
<evidence type="ECO:0000256" key="5">
    <source>
        <dbReference type="ARBA" id="ARBA00022729"/>
    </source>
</evidence>
<feature type="domain" description="Protein kinase" evidence="24">
    <location>
        <begin position="581"/>
        <end position="859"/>
    </location>
</feature>
<dbReference type="InterPro" id="IPR007110">
    <property type="entry name" value="Ig-like_dom"/>
</dbReference>
<evidence type="ECO:0000256" key="4">
    <source>
        <dbReference type="ARBA" id="ARBA00022692"/>
    </source>
</evidence>
<keyword evidence="4 22" id="KW-0812">Transmembrane</keyword>
<evidence type="ECO:0000256" key="19">
    <source>
        <dbReference type="PIRSR" id="PIRSR000628-2"/>
    </source>
</evidence>
<keyword evidence="10 22" id="KW-1133">Transmembrane helix</keyword>
<dbReference type="InterPro" id="IPR000719">
    <property type="entry name" value="Prot_kinase_dom"/>
</dbReference>
<keyword evidence="9 18" id="KW-0067">ATP-binding</keyword>
<feature type="binding site" evidence="19">
    <location>
        <begin position="587"/>
        <end position="593"/>
    </location>
    <ligand>
        <name>ATP</name>
        <dbReference type="ChEBI" id="CHEBI:30616"/>
    </ligand>
</feature>
<dbReference type="InterPro" id="IPR013783">
    <property type="entry name" value="Ig-like_fold"/>
</dbReference>
<dbReference type="PROSITE" id="PS50011">
    <property type="entry name" value="PROTEIN_KINASE_DOM"/>
    <property type="match status" value="1"/>
</dbReference>
<evidence type="ECO:0000256" key="6">
    <source>
        <dbReference type="ARBA" id="ARBA00022737"/>
    </source>
</evidence>
<dbReference type="GO" id="GO:0008284">
    <property type="term" value="P:positive regulation of cell population proliferation"/>
    <property type="evidence" value="ECO:0007669"/>
    <property type="project" value="InterPro"/>
</dbReference>
<dbReference type="Pfam" id="PF13927">
    <property type="entry name" value="Ig_3"/>
    <property type="match status" value="2"/>
</dbReference>
<dbReference type="SMART" id="SM00409">
    <property type="entry name" value="IG"/>
    <property type="match status" value="4"/>
</dbReference>
<comment type="caution">
    <text evidence="26">The sequence shown here is derived from an EMBL/GenBank/DDBJ whole genome shotgun (WGS) entry which is preliminary data.</text>
</comment>
<feature type="disulfide bond" evidence="20">
    <location>
        <begin position="395"/>
        <end position="457"/>
    </location>
</feature>
<evidence type="ECO:0000256" key="11">
    <source>
        <dbReference type="ARBA" id="ARBA00023136"/>
    </source>
</evidence>
<evidence type="ECO:0000256" key="8">
    <source>
        <dbReference type="ARBA" id="ARBA00022777"/>
    </source>
</evidence>
<keyword evidence="6" id="KW-0677">Repeat</keyword>
<keyword evidence="14 18" id="KW-0675">Receptor</keyword>
<feature type="chain" id="PRO_5023822936" description="Fibroblast growth factor receptor" evidence="23">
    <location>
        <begin position="21"/>
        <end position="859"/>
    </location>
</feature>
<dbReference type="PIRSF" id="PIRSF000628">
    <property type="entry name" value="FGFR"/>
    <property type="match status" value="1"/>
</dbReference>
<dbReference type="Gene3D" id="1.10.510.10">
    <property type="entry name" value="Transferase(Phosphotransferase) domain 1"/>
    <property type="match status" value="2"/>
</dbReference>
<dbReference type="Gene3D" id="6.10.250.1740">
    <property type="match status" value="1"/>
</dbReference>
<keyword evidence="13 20" id="KW-1015">Disulfide bond</keyword>
<keyword evidence="12 18" id="KW-0829">Tyrosine-protein kinase</keyword>
<evidence type="ECO:0000313" key="27">
    <source>
        <dbReference type="Proteomes" id="UP000327493"/>
    </source>
</evidence>
<dbReference type="SMART" id="SM00406">
    <property type="entry name" value="IGv"/>
    <property type="match status" value="4"/>
</dbReference>
<dbReference type="FunFam" id="2.60.40.10:FF:000016">
    <property type="entry name" value="Fibroblast growth factor receptor"/>
    <property type="match status" value="1"/>
</dbReference>
<dbReference type="InterPro" id="IPR036179">
    <property type="entry name" value="Ig-like_dom_sf"/>
</dbReference>
<dbReference type="AlphaFoldDB" id="A0A5J5CVP5"/>
<dbReference type="SUPFAM" id="SSF56112">
    <property type="entry name" value="Protein kinase-like (PK-like)"/>
    <property type="match status" value="1"/>
</dbReference>
<reference evidence="26 27" key="1">
    <citation type="submission" date="2019-08" db="EMBL/GenBank/DDBJ databases">
        <title>A chromosome-level genome assembly, high-density linkage maps, and genome scans reveal the genomic architecture of hybrid incompatibilities underlying speciation via character displacement in darters (Percidae: Etheostominae).</title>
        <authorList>
            <person name="Moran R.L."/>
            <person name="Catchen J.M."/>
            <person name="Fuller R.C."/>
        </authorList>
    </citation>
    <scope>NUCLEOTIDE SEQUENCE [LARGE SCALE GENOMIC DNA]</scope>
    <source>
        <strain evidence="26">EspeVRDwgs_2016</strain>
        <tissue evidence="26">Muscle</tissue>
    </source>
</reference>
<sequence length="859" mass="96001">MERICTYCILLLCLMDRVSARSIDERRSKDLRVSKPLIVPGYPENTTGLLGGQVTLVCKVHRPASTKVQWLKTEVGQGGQPHLRALTALQSNMSKVNTLHLSNITLEDAGEYLCMAESSHAGQTVQAMQSAWLDVLSGTIISRTVDLTAADIPSDVLEDLSEDTTEHLLLEPGNVLKLRCDTSTRPGMAVNWYKEGIRVVPTPRIQIRGAIMEITDVTYEDSGVYVCVVRGTKDPVRNFTISVAGDDDEDNGLEDSSAEIENDQVYFSRGPYWTHTQRMEKKLYAVPAGNTVKFRCPAMGSPIPSIRWLKNGREFRGEHRIGGIKLRHQHWSLVMESVVPSDRGNYTCMVENKYGSIAHSYVLDVLERSPHRPILQAGLPANTTAVVGSDVQFHCKVYSDAQPHIQWLKHIERNGSRYGSDGTPYVRVLKTGSLNMSEVEVLYLSKVTMEDSGEYTCLAGNSIGFAHQSAWLTVLSEEEAADAMDTMETKYTDIIIYACGFLALIMAIIIVVLCRMQVHPRREPFDALPVQKLSKFPLRRQSSASLMRVARLSSSCSPMLAGVMEFELPYDPDWEFPRENLTLGKPLGEGCFGQVVRAEAYGINKDSPDPASTVAVKMLKDDATDKDLADLISEMELMKVMDKHKNIINLLGVCTQDGPLYVLVEYASKGSLREYLRARRPPGMDYTFDVTKVPEEQLTFKDLLSCAYQVARGMEYLASKRGRLPVKWMAPEALFDRVYTHQSDIFTLGGSPYPGIPVEELFKLLKEGHRMDKPSNCTHELPTFKQLVEELDKVLLSISDEYLDLSTPFEQYSPSCEDTSSSCSSDNDSVFTHDALSTDPCLLGYQDVRSRIDMKKTLQ</sequence>
<evidence type="ECO:0000256" key="16">
    <source>
        <dbReference type="ARBA" id="ARBA00023319"/>
    </source>
</evidence>
<dbReference type="InterPro" id="IPR017441">
    <property type="entry name" value="Protein_kinase_ATP_BS"/>
</dbReference>
<dbReference type="Proteomes" id="UP000327493">
    <property type="component" value="Chromosome 13"/>
</dbReference>
<gene>
    <name evidence="26" type="ORF">FQN60_000354</name>
</gene>
<dbReference type="InterPro" id="IPR001245">
    <property type="entry name" value="Ser-Thr/Tyr_kinase_cat_dom"/>
</dbReference>
<dbReference type="InterPro" id="IPR013106">
    <property type="entry name" value="Ig_V-set"/>
</dbReference>
<comment type="similarity">
    <text evidence="18">Belongs to the protein kinase superfamily. Tyr protein kinase family. Fibroblast growth factor receptor subfamily.</text>
</comment>
<keyword evidence="7 18" id="KW-0547">Nucleotide-binding</keyword>
<feature type="domain" description="Ig-like" evidence="25">
    <location>
        <begin position="36"/>
        <end position="130"/>
    </location>
</feature>
<dbReference type="Gene3D" id="2.60.40.10">
    <property type="entry name" value="Immunoglobulins"/>
    <property type="match status" value="4"/>
</dbReference>
<feature type="domain" description="Ig-like" evidence="25">
    <location>
        <begin position="153"/>
        <end position="242"/>
    </location>
</feature>
<dbReference type="InterPro" id="IPR003598">
    <property type="entry name" value="Ig_sub2"/>
</dbReference>
<dbReference type="GO" id="GO:0045595">
    <property type="term" value="P:regulation of cell differentiation"/>
    <property type="evidence" value="ECO:0007669"/>
    <property type="project" value="UniProtKB-ARBA"/>
</dbReference>
<feature type="domain" description="Ig-like" evidence="25">
    <location>
        <begin position="271"/>
        <end position="364"/>
    </location>
</feature>
<feature type="signal peptide" evidence="23">
    <location>
        <begin position="1"/>
        <end position="20"/>
    </location>
</feature>
<keyword evidence="27" id="KW-1185">Reference proteome</keyword>
<feature type="binding site" evidence="19">
    <location>
        <begin position="665"/>
        <end position="667"/>
    </location>
    <ligand>
        <name>ATP</name>
        <dbReference type="ChEBI" id="CHEBI:30616"/>
    </ligand>
</feature>
<dbReference type="EC" id="2.7.10.1" evidence="18"/>
<dbReference type="GO" id="GO:0005524">
    <property type="term" value="F:ATP binding"/>
    <property type="evidence" value="ECO:0007669"/>
    <property type="project" value="UniProtKB-UniRule"/>
</dbReference>
<feature type="binding site" evidence="19 21">
    <location>
        <position position="617"/>
    </location>
    <ligand>
        <name>ATP</name>
        <dbReference type="ChEBI" id="CHEBI:30616"/>
    </ligand>
</feature>
<evidence type="ECO:0000256" key="21">
    <source>
        <dbReference type="PROSITE-ProRule" id="PRU10141"/>
    </source>
</evidence>
<evidence type="ECO:0000256" key="22">
    <source>
        <dbReference type="SAM" id="Phobius"/>
    </source>
</evidence>
<keyword evidence="2" id="KW-0597">Phosphoprotein</keyword>
<dbReference type="EMBL" id="VOFY01000013">
    <property type="protein sequence ID" value="KAA8586518.1"/>
    <property type="molecule type" value="Genomic_DNA"/>
</dbReference>
<dbReference type="GO" id="GO:0017134">
    <property type="term" value="F:fibroblast growth factor binding"/>
    <property type="evidence" value="ECO:0007669"/>
    <property type="project" value="TreeGrafter"/>
</dbReference>
<dbReference type="GO" id="GO:0005886">
    <property type="term" value="C:plasma membrane"/>
    <property type="evidence" value="ECO:0007669"/>
    <property type="project" value="UniProtKB-SubCell"/>
</dbReference>